<reference evidence="6" key="1">
    <citation type="submission" date="2022-11" db="UniProtKB">
        <authorList>
            <consortium name="WormBaseParasite"/>
        </authorList>
    </citation>
    <scope>IDENTIFICATION</scope>
</reference>
<proteinExistence type="predicted"/>
<comment type="function">
    <text evidence="3">Involved in transvection phenomena (= synapsis-dependent gene expression), where the synaptic pairing of chromosomes carrying genes with which zeste interacts influences the expression of these genes. Zeste binds to DNA and stimulates transcription from a nearby promoter.</text>
</comment>
<evidence type="ECO:0000256" key="1">
    <source>
        <dbReference type="ARBA" id="ARBA00011764"/>
    </source>
</evidence>
<organism evidence="5 6">
    <name type="scientific">Romanomermis culicivorax</name>
    <name type="common">Nematode worm</name>
    <dbReference type="NCBI Taxonomy" id="13658"/>
    <lineage>
        <taxon>Eukaryota</taxon>
        <taxon>Metazoa</taxon>
        <taxon>Ecdysozoa</taxon>
        <taxon>Nematoda</taxon>
        <taxon>Enoplea</taxon>
        <taxon>Dorylaimia</taxon>
        <taxon>Mermithida</taxon>
        <taxon>Mermithoidea</taxon>
        <taxon>Mermithidae</taxon>
        <taxon>Romanomermis</taxon>
    </lineage>
</organism>
<name>A0A915HGG7_ROMCU</name>
<dbReference type="InterPro" id="IPR028002">
    <property type="entry name" value="Myb_DNA-bind_5"/>
</dbReference>
<accession>A0A915HGG7</accession>
<evidence type="ECO:0000313" key="5">
    <source>
        <dbReference type="Proteomes" id="UP000887565"/>
    </source>
</evidence>
<dbReference type="AlphaFoldDB" id="A0A915HGG7"/>
<evidence type="ECO:0000259" key="4">
    <source>
        <dbReference type="Pfam" id="PF13873"/>
    </source>
</evidence>
<evidence type="ECO:0000313" key="6">
    <source>
        <dbReference type="WBParaSite" id="nRc.2.0.1.t00708-RA"/>
    </source>
</evidence>
<feature type="domain" description="Myb/SANT-like DNA-binding" evidence="4">
    <location>
        <begin position="7"/>
        <end position="58"/>
    </location>
</feature>
<keyword evidence="5" id="KW-1185">Reference proteome</keyword>
<dbReference type="WBParaSite" id="nRc.2.0.1.t00708-RA">
    <property type="protein sequence ID" value="nRc.2.0.1.t00708-RA"/>
    <property type="gene ID" value="nRc.2.0.1.g00708"/>
</dbReference>
<evidence type="ECO:0000256" key="3">
    <source>
        <dbReference type="ARBA" id="ARBA00025466"/>
    </source>
</evidence>
<protein>
    <recommendedName>
        <fullName evidence="2">Regulatory protein zeste</fullName>
    </recommendedName>
</protein>
<comment type="subunit">
    <text evidence="1">Self-associates forming complexes of several hundred monomers.</text>
</comment>
<evidence type="ECO:0000256" key="2">
    <source>
        <dbReference type="ARBA" id="ARBA00016807"/>
    </source>
</evidence>
<dbReference type="Proteomes" id="UP000887565">
    <property type="component" value="Unplaced"/>
</dbReference>
<dbReference type="Pfam" id="PF13873">
    <property type="entry name" value="Myb_DNA-bind_5"/>
    <property type="match status" value="1"/>
</dbReference>
<sequence length="59" mass="6684">MKKQGMQGLEGSQKDAALTEKWQKHAWEEITYSLNVVFAEAVRDVKDSAKKWSNLKSSA</sequence>